<dbReference type="RefSeq" id="WP_109193475.1">
    <property type="nucleotide sequence ID" value="NZ_CP029255.1"/>
</dbReference>
<name>A0A2S1YPQ0_9FLAO</name>
<dbReference type="AlphaFoldDB" id="A0A2S1YPQ0"/>
<dbReference type="CDD" id="cd06587">
    <property type="entry name" value="VOC"/>
    <property type="match status" value="1"/>
</dbReference>
<dbReference type="InterPro" id="IPR029068">
    <property type="entry name" value="Glyas_Bleomycin-R_OHBP_Dase"/>
</dbReference>
<protein>
    <submittedName>
        <fullName evidence="2">Prolyl endopeptidase</fullName>
    </submittedName>
</protein>
<sequence length="130" mass="15253">MFLRVARHTNDLKKIEDFYVDILGFELLGGFEKHNNYDGIFIGKSGLDWHFEFTQSNVKASHSFDEDDIIVLYPKTIFNYNELINKLTHHNIKTIEPVNPFWKENGKMIYDPDGYRIVISSLKAIINEIE</sequence>
<dbReference type="OrthoDB" id="8018325at2"/>
<feature type="domain" description="VOC" evidence="1">
    <location>
        <begin position="1"/>
        <end position="122"/>
    </location>
</feature>
<organism evidence="2 3">
    <name type="scientific">Flavobacterium crocinum</name>
    <dbReference type="NCBI Taxonomy" id="2183896"/>
    <lineage>
        <taxon>Bacteria</taxon>
        <taxon>Pseudomonadati</taxon>
        <taxon>Bacteroidota</taxon>
        <taxon>Flavobacteriia</taxon>
        <taxon>Flavobacteriales</taxon>
        <taxon>Flavobacteriaceae</taxon>
        <taxon>Flavobacterium</taxon>
    </lineage>
</organism>
<dbReference type="SUPFAM" id="SSF54593">
    <property type="entry name" value="Glyoxalase/Bleomycin resistance protein/Dihydroxybiphenyl dioxygenase"/>
    <property type="match status" value="1"/>
</dbReference>
<accession>A0A2S1YPQ0</accession>
<dbReference type="InterPro" id="IPR058997">
    <property type="entry name" value="YycE-like_C"/>
</dbReference>
<evidence type="ECO:0000313" key="2">
    <source>
        <dbReference type="EMBL" id="AWK06055.1"/>
    </source>
</evidence>
<dbReference type="Proteomes" id="UP000245250">
    <property type="component" value="Chromosome"/>
</dbReference>
<dbReference type="Gene3D" id="3.10.180.10">
    <property type="entry name" value="2,3-Dihydroxybiphenyl 1,2-Dioxygenase, domain 1"/>
    <property type="match status" value="1"/>
</dbReference>
<evidence type="ECO:0000313" key="3">
    <source>
        <dbReference type="Proteomes" id="UP000245250"/>
    </source>
</evidence>
<dbReference type="Pfam" id="PF22659">
    <property type="entry name" value="YycE-like_C"/>
    <property type="match status" value="1"/>
</dbReference>
<keyword evidence="3" id="KW-1185">Reference proteome</keyword>
<evidence type="ECO:0000259" key="1">
    <source>
        <dbReference type="PROSITE" id="PS51819"/>
    </source>
</evidence>
<dbReference type="Pfam" id="PF22658">
    <property type="entry name" value="YycE-like_N"/>
    <property type="match status" value="1"/>
</dbReference>
<dbReference type="EMBL" id="CP029255">
    <property type="protein sequence ID" value="AWK06055.1"/>
    <property type="molecule type" value="Genomic_DNA"/>
</dbReference>
<dbReference type="PROSITE" id="PS51819">
    <property type="entry name" value="VOC"/>
    <property type="match status" value="1"/>
</dbReference>
<dbReference type="KEGG" id="fcr:HYN56_18215"/>
<gene>
    <name evidence="2" type="ORF">HYN56_18215</name>
</gene>
<dbReference type="InterPro" id="IPR037523">
    <property type="entry name" value="VOC_core"/>
</dbReference>
<dbReference type="InterPro" id="IPR058998">
    <property type="entry name" value="YycE-like_N"/>
</dbReference>
<proteinExistence type="predicted"/>
<reference evidence="2 3" key="1">
    <citation type="submission" date="2018-05" db="EMBL/GenBank/DDBJ databases">
        <title>Genome sequencing of Flavobacterium sp. HYN0056.</title>
        <authorList>
            <person name="Yi H."/>
            <person name="Baek C."/>
        </authorList>
    </citation>
    <scope>NUCLEOTIDE SEQUENCE [LARGE SCALE GENOMIC DNA]</scope>
    <source>
        <strain evidence="2 3">HYN0056</strain>
    </source>
</reference>